<evidence type="ECO:0000313" key="2">
    <source>
        <dbReference type="Proteomes" id="UP001152964"/>
    </source>
</evidence>
<evidence type="ECO:0000313" key="1">
    <source>
        <dbReference type="EMBL" id="CAI1581275.1"/>
    </source>
</evidence>
<proteinExistence type="predicted"/>
<keyword evidence="2" id="KW-1185">Reference proteome</keyword>
<dbReference type="EMBL" id="OX291502">
    <property type="protein sequence ID" value="CAI1581275.1"/>
    <property type="molecule type" value="Genomic_DNA"/>
</dbReference>
<reference evidence="1" key="1">
    <citation type="submission" date="2022-08" db="EMBL/GenBank/DDBJ databases">
        <authorList>
            <person name="Byrne P K."/>
        </authorList>
    </citation>
    <scope>NUCLEOTIDE SEQUENCE</scope>
    <source>
        <strain evidence="1">UCD650</strain>
    </source>
</reference>
<dbReference type="Proteomes" id="UP001152964">
    <property type="component" value="Chromosome 12"/>
</dbReference>
<organism evidence="1 2">
    <name type="scientific">Saccharomyces eubayanus</name>
    <name type="common">Yeast</name>
    <dbReference type="NCBI Taxonomy" id="1080349"/>
    <lineage>
        <taxon>Eukaryota</taxon>
        <taxon>Fungi</taxon>
        <taxon>Dikarya</taxon>
        <taxon>Ascomycota</taxon>
        <taxon>Saccharomycotina</taxon>
        <taxon>Saccharomycetes</taxon>
        <taxon>Saccharomycetales</taxon>
        <taxon>Saccharomycetaceae</taxon>
        <taxon>Saccharomyces</taxon>
    </lineage>
</organism>
<accession>A0ABN8VJT8</accession>
<gene>
    <name evidence="1" type="primary">U6500L02070</name>
    <name evidence="1" type="ORF">SEUBUCD650_0L02070</name>
</gene>
<dbReference type="InterPro" id="IPR057785">
    <property type="entry name" value="YLR146W-A-like"/>
</dbReference>
<protein>
    <submittedName>
        <fullName evidence="1">Uncharacterized protein</fullName>
    </submittedName>
</protein>
<sequence>MENRKTQQVTVSVERARELQNDIQELFAQLQDMNFQIRSDLNEFEQIKESSSLANSTTNST</sequence>
<dbReference type="Pfam" id="PF23482">
    <property type="entry name" value="YLR146W-A"/>
    <property type="match status" value="1"/>
</dbReference>
<name>A0ABN8VJT8_SACEU</name>